<comment type="caution">
    <text evidence="1">The sequence shown here is derived from an EMBL/GenBank/DDBJ whole genome shotgun (WGS) entry which is preliminary data.</text>
</comment>
<name>A0ABS2PCF4_9BACL</name>
<dbReference type="EMBL" id="JAFBEC010000005">
    <property type="protein sequence ID" value="MBM7632999.1"/>
    <property type="molecule type" value="Genomic_DNA"/>
</dbReference>
<sequence length="56" mass="6517">MIYIVNRKFIQLLVYLSQIQMTSTFNRYTNVDHIDGGIIYVDVGVNRGFALSSFRK</sequence>
<proteinExistence type="predicted"/>
<accession>A0ABS2PCF4</accession>
<gene>
    <name evidence="1" type="ORF">JOD17_002093</name>
</gene>
<dbReference type="Proteomes" id="UP000741863">
    <property type="component" value="Unassembled WGS sequence"/>
</dbReference>
<evidence type="ECO:0000313" key="1">
    <source>
        <dbReference type="EMBL" id="MBM7632999.1"/>
    </source>
</evidence>
<reference evidence="1 2" key="1">
    <citation type="submission" date="2021-01" db="EMBL/GenBank/DDBJ databases">
        <title>Genomic Encyclopedia of Type Strains, Phase IV (KMG-IV): sequencing the most valuable type-strain genomes for metagenomic binning, comparative biology and taxonomic classification.</title>
        <authorList>
            <person name="Goeker M."/>
        </authorList>
    </citation>
    <scope>NUCLEOTIDE SEQUENCE [LARGE SCALE GENOMIC DNA]</scope>
    <source>
        <strain evidence="1 2">DSM 25540</strain>
    </source>
</reference>
<keyword evidence="2" id="KW-1185">Reference proteome</keyword>
<organism evidence="1 2">
    <name type="scientific">Geomicrobium sediminis</name>
    <dbReference type="NCBI Taxonomy" id="1347788"/>
    <lineage>
        <taxon>Bacteria</taxon>
        <taxon>Bacillati</taxon>
        <taxon>Bacillota</taxon>
        <taxon>Bacilli</taxon>
        <taxon>Bacillales</taxon>
        <taxon>Geomicrobium</taxon>
    </lineage>
</organism>
<protein>
    <submittedName>
        <fullName evidence="1">Uncharacterized protein</fullName>
    </submittedName>
</protein>
<evidence type="ECO:0000313" key="2">
    <source>
        <dbReference type="Proteomes" id="UP000741863"/>
    </source>
</evidence>